<dbReference type="Proteomes" id="UP000247647">
    <property type="component" value="Unassembled WGS sequence"/>
</dbReference>
<evidence type="ECO:0000313" key="2">
    <source>
        <dbReference type="EMBL" id="PYH37746.1"/>
    </source>
</evidence>
<organism evidence="2 3">
    <name type="scientific">Aspergillus neoniger (strain CBS 115656)</name>
    <dbReference type="NCBI Taxonomy" id="1448310"/>
    <lineage>
        <taxon>Eukaryota</taxon>
        <taxon>Fungi</taxon>
        <taxon>Dikarya</taxon>
        <taxon>Ascomycota</taxon>
        <taxon>Pezizomycotina</taxon>
        <taxon>Eurotiomycetes</taxon>
        <taxon>Eurotiomycetidae</taxon>
        <taxon>Eurotiales</taxon>
        <taxon>Aspergillaceae</taxon>
        <taxon>Aspergillus</taxon>
        <taxon>Aspergillus subgen. Circumdati</taxon>
    </lineage>
</organism>
<keyword evidence="1" id="KW-0812">Transmembrane</keyword>
<dbReference type="RefSeq" id="XP_025483224.1">
    <property type="nucleotide sequence ID" value="XM_025618441.1"/>
</dbReference>
<dbReference type="AlphaFoldDB" id="A0A318YTJ1"/>
<reference evidence="2" key="1">
    <citation type="submission" date="2016-12" db="EMBL/GenBank/DDBJ databases">
        <title>The genomes of Aspergillus section Nigri reveals drivers in fungal speciation.</title>
        <authorList>
            <consortium name="DOE Joint Genome Institute"/>
            <person name="Vesth T.C."/>
            <person name="Nybo J."/>
            <person name="Theobald S."/>
            <person name="Brandl J."/>
            <person name="Frisvad J.C."/>
            <person name="Nielsen K.F."/>
            <person name="Lyhne E.K."/>
            <person name="Kogle M.E."/>
            <person name="Kuo A."/>
            <person name="Riley R."/>
            <person name="Clum A."/>
            <person name="Nolan M."/>
            <person name="Lipzen A."/>
            <person name="Salamov A."/>
            <person name="Henrissat B."/>
            <person name="Wiebenga A."/>
            <person name="De Vries R.P."/>
            <person name="Grigoriev I.V."/>
            <person name="Mortensen U.H."/>
            <person name="Andersen M.R."/>
            <person name="Baker S.E."/>
        </authorList>
    </citation>
    <scope>NUCLEOTIDE SEQUENCE [LARGE SCALE GENOMIC DNA]</scope>
    <source>
        <strain evidence="2">CBS 115656</strain>
    </source>
</reference>
<protein>
    <submittedName>
        <fullName evidence="2">Uncharacterized protein</fullName>
    </submittedName>
</protein>
<dbReference type="OrthoDB" id="10431287at2759"/>
<evidence type="ECO:0000313" key="3">
    <source>
        <dbReference type="Proteomes" id="UP000247647"/>
    </source>
</evidence>
<gene>
    <name evidence="2" type="ORF">BO87DRAFT_185440</name>
</gene>
<proteinExistence type="predicted"/>
<feature type="transmembrane region" description="Helical" evidence="1">
    <location>
        <begin position="46"/>
        <end position="66"/>
    </location>
</feature>
<name>A0A318YTJ1_ASPNB</name>
<keyword evidence="1" id="KW-1133">Transmembrane helix</keyword>
<sequence length="158" mass="18562">MLSGHLLKHDVTLKYFHCRTPVVHPQCPVWRWRYDNIVTSSYKVPLYRVLNAIIYCVLFLIYRLYLRTRGTMIHRLDAATHSTVALSRRDRGATLVTRFVHSKWRGLSLPLFKQHPSTTTSSFNEIPRFNESLDYHKIHGATMYTRHEAFASTRQTPC</sequence>
<dbReference type="GeneID" id="37120897"/>
<accession>A0A318YTJ1</accession>
<keyword evidence="1" id="KW-0472">Membrane</keyword>
<evidence type="ECO:0000256" key="1">
    <source>
        <dbReference type="SAM" id="Phobius"/>
    </source>
</evidence>
<keyword evidence="3" id="KW-1185">Reference proteome</keyword>
<dbReference type="EMBL" id="KZ821449">
    <property type="protein sequence ID" value="PYH37746.1"/>
    <property type="molecule type" value="Genomic_DNA"/>
</dbReference>